<feature type="repeat" description="WD" evidence="1">
    <location>
        <begin position="214"/>
        <end position="245"/>
    </location>
</feature>
<dbReference type="InterPro" id="IPR015943">
    <property type="entry name" value="WD40/YVTN_repeat-like_dom_sf"/>
</dbReference>
<proteinExistence type="predicted"/>
<organism evidence="3 4">
    <name type="scientific">Oikopleura dioica</name>
    <name type="common">Tunicate</name>
    <dbReference type="NCBI Taxonomy" id="34765"/>
    <lineage>
        <taxon>Eukaryota</taxon>
        <taxon>Metazoa</taxon>
        <taxon>Chordata</taxon>
        <taxon>Tunicata</taxon>
        <taxon>Appendicularia</taxon>
        <taxon>Copelata</taxon>
        <taxon>Oikopleuridae</taxon>
        <taxon>Oikopleura</taxon>
    </lineage>
</organism>
<protein>
    <submittedName>
        <fullName evidence="3">Oidioi.mRNA.OKI2018_I69.PAR.g12818.t1.cds</fullName>
    </submittedName>
</protein>
<accession>A0ABN7S518</accession>
<dbReference type="SUPFAM" id="SSF50998">
    <property type="entry name" value="Quinoprotein alcohol dehydrogenase-like"/>
    <property type="match status" value="1"/>
</dbReference>
<gene>
    <name evidence="3" type="ORF">OKIOD_LOCUS4376</name>
</gene>
<dbReference type="EMBL" id="OU015568">
    <property type="protein sequence ID" value="CAG5091039.1"/>
    <property type="molecule type" value="Genomic_DNA"/>
</dbReference>
<dbReference type="InterPro" id="IPR001680">
    <property type="entry name" value="WD40_rpt"/>
</dbReference>
<dbReference type="PANTHER" id="PTHR22840:SF12">
    <property type="entry name" value="WD REPEAT-CONTAINING PROTEIN 36"/>
    <property type="match status" value="1"/>
</dbReference>
<dbReference type="Proteomes" id="UP001158576">
    <property type="component" value="Chromosome PAR"/>
</dbReference>
<keyword evidence="1" id="KW-0853">WD repeat</keyword>
<dbReference type="Gene3D" id="2.130.10.10">
    <property type="entry name" value="YVTN repeat-like/Quinoprotein amine dehydrogenase"/>
    <property type="match status" value="2"/>
</dbReference>
<keyword evidence="4" id="KW-1185">Reference proteome</keyword>
<evidence type="ECO:0000313" key="4">
    <source>
        <dbReference type="Proteomes" id="UP001158576"/>
    </source>
</evidence>
<evidence type="ECO:0000259" key="2">
    <source>
        <dbReference type="Pfam" id="PF25171"/>
    </source>
</evidence>
<dbReference type="InterPro" id="IPR059157">
    <property type="entry name" value="WDR36-Utp21_N"/>
</dbReference>
<feature type="domain" description="WDR36/Utp21 N-terminal" evidence="2">
    <location>
        <begin position="117"/>
        <end position="245"/>
    </location>
</feature>
<dbReference type="PROSITE" id="PS50082">
    <property type="entry name" value="WD_REPEATS_2"/>
    <property type="match status" value="2"/>
</dbReference>
<dbReference type="SMART" id="SM00320">
    <property type="entry name" value="WD40"/>
    <property type="match status" value="6"/>
</dbReference>
<dbReference type="InterPro" id="IPR011047">
    <property type="entry name" value="Quinoprotein_ADH-like_sf"/>
</dbReference>
<dbReference type="Pfam" id="PF25168">
    <property type="entry name" value="Beta-prop_WDR36-Utp21_2nd"/>
    <property type="match status" value="1"/>
</dbReference>
<evidence type="ECO:0000256" key="1">
    <source>
        <dbReference type="PROSITE-ProRule" id="PRU00221"/>
    </source>
</evidence>
<name>A0ABN7S518_OIKDI</name>
<dbReference type="Pfam" id="PF25171">
    <property type="entry name" value="Beta-prop_WDR36-Utp21_1st"/>
    <property type="match status" value="1"/>
</dbReference>
<dbReference type="PANTHER" id="PTHR22840">
    <property type="entry name" value="WD REPEAT-CONTAINING PROTEIN 36"/>
    <property type="match status" value="1"/>
</dbReference>
<sequence>MSSLFKPYRALGVYSGSYPGIVHWHKNRRYHILNVPISNAFHSYKVDGLGIIGISDSMPGEITQLSEYHSLVSAQADGHLWVFMNGKVLFKFKTADDIVAHYLFGMDIAVILTDCPNLFNIKTGKKIYSFDALKGKTITTVLKTPHLHVIGVGAEDGTFALLNIKKNKILLKLNNANRVTAADCRTDLPVAAIGTDDGKISIWNLEHMQLITQIENHDSAVLSISYLPNEDCFVTVGSDNSIRVFAENKQLRYRFGHSLPPTKIQFYGSEEKHIILSAAVHSNSNTATTWSTYKTKRGAFNLSPKNLKAKVTSVECSQCGNMAWIGCDDGSIREFNLQSGRLRKEYQIGEDKMKAHDDRVTGIGCQMLQVALITTSLDGKLKAWRIHTGKLLETIDLHEPALNFAFQRKANLAAVALADFSIIIVDCTGHPLL</sequence>
<feature type="repeat" description="WD" evidence="1">
    <location>
        <begin position="353"/>
        <end position="394"/>
    </location>
</feature>
<reference evidence="3 4" key="1">
    <citation type="submission" date="2021-04" db="EMBL/GenBank/DDBJ databases">
        <authorList>
            <person name="Bliznina A."/>
        </authorList>
    </citation>
    <scope>NUCLEOTIDE SEQUENCE [LARGE SCALE GENOMIC DNA]</scope>
</reference>
<evidence type="ECO:0000313" key="3">
    <source>
        <dbReference type="EMBL" id="CAG5091039.1"/>
    </source>
</evidence>